<dbReference type="AlphaFoldDB" id="A0AAE1IXC1"/>
<evidence type="ECO:0000256" key="4">
    <source>
        <dbReference type="ARBA" id="ARBA00023180"/>
    </source>
</evidence>
<proteinExistence type="inferred from homology"/>
<evidence type="ECO:0008006" key="7">
    <source>
        <dbReference type="Google" id="ProtNLM"/>
    </source>
</evidence>
<keyword evidence="4" id="KW-0325">Glycoprotein</keyword>
<dbReference type="InterPro" id="IPR036514">
    <property type="entry name" value="SGNH_hydro_sf"/>
</dbReference>
<evidence type="ECO:0000256" key="3">
    <source>
        <dbReference type="ARBA" id="ARBA00022801"/>
    </source>
</evidence>
<evidence type="ECO:0000256" key="2">
    <source>
        <dbReference type="ARBA" id="ARBA00022729"/>
    </source>
</evidence>
<keyword evidence="6" id="KW-1185">Reference proteome</keyword>
<organism evidence="5 6">
    <name type="scientific">Acacia crassicarpa</name>
    <name type="common">northern wattle</name>
    <dbReference type="NCBI Taxonomy" id="499986"/>
    <lineage>
        <taxon>Eukaryota</taxon>
        <taxon>Viridiplantae</taxon>
        <taxon>Streptophyta</taxon>
        <taxon>Embryophyta</taxon>
        <taxon>Tracheophyta</taxon>
        <taxon>Spermatophyta</taxon>
        <taxon>Magnoliopsida</taxon>
        <taxon>eudicotyledons</taxon>
        <taxon>Gunneridae</taxon>
        <taxon>Pentapetalae</taxon>
        <taxon>rosids</taxon>
        <taxon>fabids</taxon>
        <taxon>Fabales</taxon>
        <taxon>Fabaceae</taxon>
        <taxon>Caesalpinioideae</taxon>
        <taxon>mimosoid clade</taxon>
        <taxon>Acacieae</taxon>
        <taxon>Acacia</taxon>
    </lineage>
</organism>
<keyword evidence="3" id="KW-0378">Hydrolase</keyword>
<dbReference type="InterPro" id="IPR001087">
    <property type="entry name" value="GDSL"/>
</dbReference>
<sequence length="382" mass="42121">MASCPSSSSLWTLQQQKILTLLLYIVTLFSIITSSAGCPYTTIFSFGDSITDTGNLCFGSPSPPSHGCLAPYGETYFGHPTGRYSNGRLIIDFIAESLGIPFVKPYQGIKNGDVRNWTKEEGVNFAVSGATALNVSFFEKRGLHIFTNDSLSVQLGWFKELLPSICTSSSGCKNVFEKSLFLVGEIGVNDFKLFFSWGRSVAEIKTYVPHLINAISSTISDLIDVGAQTLAVPGNYPLGCGALYLTWFESNNKNDYDEYGCLKWLNNFVEYFNKRLQAEINQLQELHPHAKIIYFDYYNAALPLYHFPTKFGFKGLKACCGAGGAYNVNFSKGCGDEGVKACENPSKYICWDGAHLTEAANKLIARYLLKGSFTATHKFGDL</sequence>
<protein>
    <recommendedName>
        <fullName evidence="7">GDSL esterase/lipase</fullName>
    </recommendedName>
</protein>
<dbReference type="CDD" id="cd01837">
    <property type="entry name" value="SGNH_plant_lipase_like"/>
    <property type="match status" value="1"/>
</dbReference>
<evidence type="ECO:0000313" key="5">
    <source>
        <dbReference type="EMBL" id="KAK4259671.1"/>
    </source>
</evidence>
<dbReference type="SUPFAM" id="SSF52266">
    <property type="entry name" value="SGNH hydrolase"/>
    <property type="match status" value="1"/>
</dbReference>
<dbReference type="EMBL" id="JAWXYG010000011">
    <property type="protein sequence ID" value="KAK4259671.1"/>
    <property type="molecule type" value="Genomic_DNA"/>
</dbReference>
<reference evidence="5" key="1">
    <citation type="submission" date="2023-10" db="EMBL/GenBank/DDBJ databases">
        <title>Chromosome-level genome of the transformable northern wattle, Acacia crassicarpa.</title>
        <authorList>
            <person name="Massaro I."/>
            <person name="Sinha N.R."/>
            <person name="Poethig S."/>
            <person name="Leichty A.R."/>
        </authorList>
    </citation>
    <scope>NUCLEOTIDE SEQUENCE</scope>
    <source>
        <strain evidence="5">Acra3RX</strain>
        <tissue evidence="5">Leaf</tissue>
    </source>
</reference>
<dbReference type="Gene3D" id="3.40.50.1110">
    <property type="entry name" value="SGNH hydrolase"/>
    <property type="match status" value="1"/>
</dbReference>
<accession>A0AAE1IXC1</accession>
<comment type="similarity">
    <text evidence="1">Belongs to the 'GDSL' lipolytic enzyme family.</text>
</comment>
<name>A0AAE1IXC1_9FABA</name>
<dbReference type="InterPro" id="IPR035669">
    <property type="entry name" value="SGNH_plant_lipase-like"/>
</dbReference>
<dbReference type="Proteomes" id="UP001293593">
    <property type="component" value="Unassembled WGS sequence"/>
</dbReference>
<gene>
    <name evidence="5" type="ORF">QN277_005979</name>
</gene>
<keyword evidence="2" id="KW-0732">Signal</keyword>
<dbReference type="GO" id="GO:0016788">
    <property type="term" value="F:hydrolase activity, acting on ester bonds"/>
    <property type="evidence" value="ECO:0007669"/>
    <property type="project" value="InterPro"/>
</dbReference>
<dbReference type="PANTHER" id="PTHR22835:SF670">
    <property type="entry name" value="GDSL-LIKE LIPASE_ACYLHYDROLASE"/>
    <property type="match status" value="1"/>
</dbReference>
<dbReference type="Pfam" id="PF00657">
    <property type="entry name" value="Lipase_GDSL"/>
    <property type="match status" value="1"/>
</dbReference>
<evidence type="ECO:0000313" key="6">
    <source>
        <dbReference type="Proteomes" id="UP001293593"/>
    </source>
</evidence>
<evidence type="ECO:0000256" key="1">
    <source>
        <dbReference type="ARBA" id="ARBA00008668"/>
    </source>
</evidence>
<comment type="caution">
    <text evidence="5">The sequence shown here is derived from an EMBL/GenBank/DDBJ whole genome shotgun (WGS) entry which is preliminary data.</text>
</comment>
<dbReference type="PANTHER" id="PTHR22835">
    <property type="entry name" value="ZINC FINGER FYVE DOMAIN CONTAINING PROTEIN"/>
    <property type="match status" value="1"/>
</dbReference>